<evidence type="ECO:0000259" key="2">
    <source>
        <dbReference type="PROSITE" id="PS51832"/>
    </source>
</evidence>
<feature type="domain" description="HD-GYP" evidence="2">
    <location>
        <begin position="74"/>
        <end position="269"/>
    </location>
</feature>
<feature type="transmembrane region" description="Helical" evidence="1">
    <location>
        <begin position="40"/>
        <end position="60"/>
    </location>
</feature>
<dbReference type="InterPro" id="IPR052020">
    <property type="entry name" value="Cyclic_di-GMP/3'3'-cGAMP_PDE"/>
</dbReference>
<dbReference type="SUPFAM" id="SSF109604">
    <property type="entry name" value="HD-domain/PDEase-like"/>
    <property type="match status" value="1"/>
</dbReference>
<keyword evidence="1" id="KW-1133">Transmembrane helix</keyword>
<dbReference type="InterPro" id="IPR003607">
    <property type="entry name" value="HD/PDEase_dom"/>
</dbReference>
<dbReference type="EC" id="3.1.4.-" evidence="3"/>
<protein>
    <submittedName>
        <fullName evidence="3">HD-GYP domain-containing protein</fullName>
        <ecNumber evidence="3">3.1.4.-</ecNumber>
    </submittedName>
</protein>
<dbReference type="GO" id="GO:0016787">
    <property type="term" value="F:hydrolase activity"/>
    <property type="evidence" value="ECO:0007669"/>
    <property type="project" value="UniProtKB-KW"/>
</dbReference>
<keyword evidence="4" id="KW-1185">Reference proteome</keyword>
<sequence length="304" mass="32958">MTVLPKFHTILVGIVLTAAAVALSDRVLVSLVQAPDLPMAMTLKSCLFVIGGGLLLYLLIKRRLPELLSANRPLGSDRESLLQILQSLMKMCRKDLDDHSDRVATMVVGLATLAGVRGPALRELKVGAMLRDVGNLAIPEANLGKQTRLSSKETALVRRHTQIGRDLLEQAAFSSTVIDIAHAHHERWDGFGYPRGLAGEAIPLAARIVSIVDVWGALGSDREYREAWPEARILAYLRQGAGGQFDPRLMELFLANYDRLKGSITLQQASSGARESAAFVARDGLARQSVGIHGSKVLPLTMDG</sequence>
<dbReference type="PROSITE" id="PS51832">
    <property type="entry name" value="HD_GYP"/>
    <property type="match status" value="1"/>
</dbReference>
<dbReference type="Gene3D" id="1.10.3210.10">
    <property type="entry name" value="Hypothetical protein af1432"/>
    <property type="match status" value="1"/>
</dbReference>
<organism evidence="3 4">
    <name type="scientific">Rhodanobacter ginsengisoli</name>
    <dbReference type="NCBI Taxonomy" id="418646"/>
    <lineage>
        <taxon>Bacteria</taxon>
        <taxon>Pseudomonadati</taxon>
        <taxon>Pseudomonadota</taxon>
        <taxon>Gammaproteobacteria</taxon>
        <taxon>Lysobacterales</taxon>
        <taxon>Rhodanobacteraceae</taxon>
        <taxon>Rhodanobacter</taxon>
    </lineage>
</organism>
<dbReference type="InterPro" id="IPR037522">
    <property type="entry name" value="HD_GYP_dom"/>
</dbReference>
<keyword evidence="1" id="KW-0472">Membrane</keyword>
<accession>A0ABW0QVG5</accession>
<dbReference type="CDD" id="cd00077">
    <property type="entry name" value="HDc"/>
    <property type="match status" value="1"/>
</dbReference>
<gene>
    <name evidence="3" type="ORF">ACFPPA_17525</name>
</gene>
<keyword evidence="3" id="KW-0378">Hydrolase</keyword>
<dbReference type="SMART" id="SM00471">
    <property type="entry name" value="HDc"/>
    <property type="match status" value="1"/>
</dbReference>
<keyword evidence="1" id="KW-0812">Transmembrane</keyword>
<comment type="caution">
    <text evidence="3">The sequence shown here is derived from an EMBL/GenBank/DDBJ whole genome shotgun (WGS) entry which is preliminary data.</text>
</comment>
<dbReference type="RefSeq" id="WP_377322271.1">
    <property type="nucleotide sequence ID" value="NZ_JBHSNF010000005.1"/>
</dbReference>
<evidence type="ECO:0000256" key="1">
    <source>
        <dbReference type="SAM" id="Phobius"/>
    </source>
</evidence>
<reference evidence="4" key="1">
    <citation type="journal article" date="2019" name="Int. J. Syst. Evol. Microbiol.">
        <title>The Global Catalogue of Microorganisms (GCM) 10K type strain sequencing project: providing services to taxonomists for standard genome sequencing and annotation.</title>
        <authorList>
            <consortium name="The Broad Institute Genomics Platform"/>
            <consortium name="The Broad Institute Genome Sequencing Center for Infectious Disease"/>
            <person name="Wu L."/>
            <person name="Ma J."/>
        </authorList>
    </citation>
    <scope>NUCLEOTIDE SEQUENCE [LARGE SCALE GENOMIC DNA]</scope>
    <source>
        <strain evidence="4">CGMCC 1.16619</strain>
    </source>
</reference>
<dbReference type="EMBL" id="JBHSNF010000005">
    <property type="protein sequence ID" value="MFC5527547.1"/>
    <property type="molecule type" value="Genomic_DNA"/>
</dbReference>
<dbReference type="Proteomes" id="UP001596114">
    <property type="component" value="Unassembled WGS sequence"/>
</dbReference>
<evidence type="ECO:0000313" key="3">
    <source>
        <dbReference type="EMBL" id="MFC5527547.1"/>
    </source>
</evidence>
<name>A0ABW0QVG5_9GAMM</name>
<evidence type="ECO:0000313" key="4">
    <source>
        <dbReference type="Proteomes" id="UP001596114"/>
    </source>
</evidence>
<proteinExistence type="predicted"/>
<dbReference type="Pfam" id="PF13487">
    <property type="entry name" value="HD_5"/>
    <property type="match status" value="1"/>
</dbReference>
<dbReference type="PANTHER" id="PTHR45228">
    <property type="entry name" value="CYCLIC DI-GMP PHOSPHODIESTERASE TM_0186-RELATED"/>
    <property type="match status" value="1"/>
</dbReference>